<gene>
    <name evidence="7" type="ORF">EJB05_16507</name>
</gene>
<dbReference type="OrthoDB" id="1613518at2759"/>
<feature type="non-terminal residue" evidence="7">
    <location>
        <position position="1"/>
    </location>
</feature>
<feature type="signal peptide" evidence="6">
    <location>
        <begin position="1"/>
        <end position="26"/>
    </location>
</feature>
<keyword evidence="8" id="KW-1185">Reference proteome</keyword>
<sequence>MPPMSRRRAVLAVAVAVLLVVSGTQRTQTTVVDPDIRVANYGGAACTGTVEECVGGGGASWRRELAGGGYIGYNALQKDRTPCSIRGASYGNCNPGAQANPYNRGCSAIARCRGSICKNNTNISIAAFYTLLPNAPCGGPGGRRRRRRGGEAGRLAGVAGEEAVGLVEAGAVGDEVGAEVRRLRPHDAVPHGVLLQEDRGAARVERVPQRRVAVVRELRAAVAVVRELRAALPSSSSSSSAPPSSASSAPRRRCRCPRAPRRAAVAVAVVRELRAAVVRELRAAPPSPSSVSCPGRRREPRVR</sequence>
<evidence type="ECO:0000313" key="7">
    <source>
        <dbReference type="EMBL" id="TVU34664.1"/>
    </source>
</evidence>
<feature type="compositionally biased region" description="Low complexity" evidence="5">
    <location>
        <begin position="231"/>
        <end position="249"/>
    </location>
</feature>
<evidence type="ECO:0008006" key="9">
    <source>
        <dbReference type="Google" id="ProtNLM"/>
    </source>
</evidence>
<feature type="region of interest" description="Disordered" evidence="5">
    <location>
        <begin position="281"/>
        <end position="303"/>
    </location>
</feature>
<dbReference type="Proteomes" id="UP000324897">
    <property type="component" value="Unassembled WGS sequence"/>
</dbReference>
<dbReference type="InterPro" id="IPR008801">
    <property type="entry name" value="RALF"/>
</dbReference>
<feature type="region of interest" description="Disordered" evidence="5">
    <location>
        <begin position="231"/>
        <end position="258"/>
    </location>
</feature>
<evidence type="ECO:0000256" key="4">
    <source>
        <dbReference type="ARBA" id="ARBA00023157"/>
    </source>
</evidence>
<accession>A0A5J9VGY1</accession>
<dbReference type="EMBL" id="RWGY01000009">
    <property type="protein sequence ID" value="TVU34664.1"/>
    <property type="molecule type" value="Genomic_DNA"/>
</dbReference>
<organism evidence="7 8">
    <name type="scientific">Eragrostis curvula</name>
    <name type="common">weeping love grass</name>
    <dbReference type="NCBI Taxonomy" id="38414"/>
    <lineage>
        <taxon>Eukaryota</taxon>
        <taxon>Viridiplantae</taxon>
        <taxon>Streptophyta</taxon>
        <taxon>Embryophyta</taxon>
        <taxon>Tracheophyta</taxon>
        <taxon>Spermatophyta</taxon>
        <taxon>Magnoliopsida</taxon>
        <taxon>Liliopsida</taxon>
        <taxon>Poales</taxon>
        <taxon>Poaceae</taxon>
        <taxon>PACMAD clade</taxon>
        <taxon>Chloridoideae</taxon>
        <taxon>Eragrostideae</taxon>
        <taxon>Eragrostidinae</taxon>
        <taxon>Eragrostis</taxon>
    </lineage>
</organism>
<dbReference type="Pfam" id="PF05498">
    <property type="entry name" value="RALF"/>
    <property type="match status" value="1"/>
</dbReference>
<dbReference type="AlphaFoldDB" id="A0A5J9VGY1"/>
<evidence type="ECO:0000256" key="1">
    <source>
        <dbReference type="ARBA" id="ARBA00009178"/>
    </source>
</evidence>
<evidence type="ECO:0000256" key="3">
    <source>
        <dbReference type="ARBA" id="ARBA00022729"/>
    </source>
</evidence>
<dbReference type="GO" id="GO:0005179">
    <property type="term" value="F:hormone activity"/>
    <property type="evidence" value="ECO:0007669"/>
    <property type="project" value="UniProtKB-KW"/>
</dbReference>
<reference evidence="7 8" key="1">
    <citation type="journal article" date="2019" name="Sci. Rep.">
        <title>A high-quality genome of Eragrostis curvula grass provides insights into Poaceae evolution and supports new strategies to enhance forage quality.</title>
        <authorList>
            <person name="Carballo J."/>
            <person name="Santos B.A.C.M."/>
            <person name="Zappacosta D."/>
            <person name="Garbus I."/>
            <person name="Selva J.P."/>
            <person name="Gallo C.A."/>
            <person name="Diaz A."/>
            <person name="Albertini E."/>
            <person name="Caccamo M."/>
            <person name="Echenique V."/>
        </authorList>
    </citation>
    <scope>NUCLEOTIDE SEQUENCE [LARGE SCALE GENOMIC DNA]</scope>
    <source>
        <strain evidence="8">cv. Victoria</strain>
        <tissue evidence="7">Leaf</tissue>
    </source>
</reference>
<evidence type="ECO:0000256" key="2">
    <source>
        <dbReference type="ARBA" id="ARBA00022702"/>
    </source>
</evidence>
<feature type="chain" id="PRO_5023900913" description="Expansin-like EG45 domain-containing protein" evidence="6">
    <location>
        <begin position="27"/>
        <end position="303"/>
    </location>
</feature>
<protein>
    <recommendedName>
        <fullName evidence="9">Expansin-like EG45 domain-containing protein</fullName>
    </recommendedName>
</protein>
<keyword evidence="4" id="KW-1015">Disulfide bond</keyword>
<evidence type="ECO:0000313" key="8">
    <source>
        <dbReference type="Proteomes" id="UP000324897"/>
    </source>
</evidence>
<dbReference type="Gramene" id="TVU34664">
    <property type="protein sequence ID" value="TVU34664"/>
    <property type="gene ID" value="EJB05_16507"/>
</dbReference>
<dbReference type="PANTHER" id="PTHR33136">
    <property type="entry name" value="RAPID ALKALINIZATION FACTOR-LIKE"/>
    <property type="match status" value="1"/>
</dbReference>
<evidence type="ECO:0000256" key="6">
    <source>
        <dbReference type="SAM" id="SignalP"/>
    </source>
</evidence>
<comment type="caution">
    <text evidence="7">The sequence shown here is derived from an EMBL/GenBank/DDBJ whole genome shotgun (WGS) entry which is preliminary data.</text>
</comment>
<keyword evidence="3 6" id="KW-0732">Signal</keyword>
<dbReference type="GO" id="GO:0019722">
    <property type="term" value="P:calcium-mediated signaling"/>
    <property type="evidence" value="ECO:0007669"/>
    <property type="project" value="TreeGrafter"/>
</dbReference>
<keyword evidence="2" id="KW-0372">Hormone</keyword>
<name>A0A5J9VGY1_9POAL</name>
<comment type="similarity">
    <text evidence="1">Belongs to the plant rapid alkalinization factor (RALF) family.</text>
</comment>
<evidence type="ECO:0000256" key="5">
    <source>
        <dbReference type="SAM" id="MobiDB-lite"/>
    </source>
</evidence>
<proteinExistence type="inferred from homology"/>
<dbReference type="PANTHER" id="PTHR33136:SF6">
    <property type="entry name" value="PROTEIN RALF-LIKE 34"/>
    <property type="match status" value="1"/>
</dbReference>
<dbReference type="GO" id="GO:0009506">
    <property type="term" value="C:plasmodesma"/>
    <property type="evidence" value="ECO:0007669"/>
    <property type="project" value="TreeGrafter"/>
</dbReference>